<feature type="compositionally biased region" description="Low complexity" evidence="1">
    <location>
        <begin position="241"/>
        <end position="283"/>
    </location>
</feature>
<proteinExistence type="predicted"/>
<evidence type="ECO:0008006" key="4">
    <source>
        <dbReference type="Google" id="ProtNLM"/>
    </source>
</evidence>
<comment type="caution">
    <text evidence="2">The sequence shown here is derived from an EMBL/GenBank/DDBJ whole genome shotgun (WGS) entry which is preliminary data.</text>
</comment>
<name>A0ABV5SLS8_9MICO</name>
<feature type="compositionally biased region" description="Low complexity" evidence="1">
    <location>
        <begin position="358"/>
        <end position="422"/>
    </location>
</feature>
<reference evidence="2 3" key="1">
    <citation type="submission" date="2024-09" db="EMBL/GenBank/DDBJ databases">
        <authorList>
            <person name="Sun Q."/>
            <person name="Mori K."/>
        </authorList>
    </citation>
    <scope>NUCLEOTIDE SEQUENCE [LARGE SCALE GENOMIC DNA]</scope>
    <source>
        <strain evidence="2 3">JCM 14321</strain>
    </source>
</reference>
<dbReference type="Gene3D" id="1.10.3210.10">
    <property type="entry name" value="Hypothetical protein af1432"/>
    <property type="match status" value="1"/>
</dbReference>
<dbReference type="EMBL" id="JBHMBL010000001">
    <property type="protein sequence ID" value="MFB9641291.1"/>
    <property type="molecule type" value="Genomic_DNA"/>
</dbReference>
<organism evidence="2 3">
    <name type="scientific">Agromyces lapidis</name>
    <dbReference type="NCBI Taxonomy" id="279574"/>
    <lineage>
        <taxon>Bacteria</taxon>
        <taxon>Bacillati</taxon>
        <taxon>Actinomycetota</taxon>
        <taxon>Actinomycetes</taxon>
        <taxon>Micrococcales</taxon>
        <taxon>Microbacteriaceae</taxon>
        <taxon>Agromyces</taxon>
    </lineage>
</organism>
<dbReference type="Proteomes" id="UP001589667">
    <property type="component" value="Unassembled WGS sequence"/>
</dbReference>
<accession>A0ABV5SLS8</accession>
<feature type="compositionally biased region" description="Basic and acidic residues" evidence="1">
    <location>
        <begin position="10"/>
        <end position="19"/>
    </location>
</feature>
<protein>
    <recommendedName>
        <fullName evidence="4">HD domain-containing protein</fullName>
    </recommendedName>
</protein>
<feature type="region of interest" description="Disordered" evidence="1">
    <location>
        <begin position="309"/>
        <end position="333"/>
    </location>
</feature>
<feature type="region of interest" description="Disordered" evidence="1">
    <location>
        <begin position="1"/>
        <end position="56"/>
    </location>
</feature>
<evidence type="ECO:0000313" key="3">
    <source>
        <dbReference type="Proteomes" id="UP001589667"/>
    </source>
</evidence>
<keyword evidence="3" id="KW-1185">Reference proteome</keyword>
<evidence type="ECO:0000313" key="2">
    <source>
        <dbReference type="EMBL" id="MFB9641291.1"/>
    </source>
</evidence>
<dbReference type="SUPFAM" id="SSF109604">
    <property type="entry name" value="HD-domain/PDEase-like"/>
    <property type="match status" value="1"/>
</dbReference>
<sequence>MPGLPGAAEPESRAARRSAELGGTLRPRRMPDRASVWAPPAPEQGGGAAGSPAAVSPVPPAVPAQVPPAAVPAEVERYYLCCEVPSGDFVEVILAVSDGGRRRYFTTSDGDRLAEVDEYYFVRRSLGDARSMLELDAREMAELEAELNFVRPLRGRDPLAELAAEAAGGAPAPEITTADATQPTAPQTPIDSVVAAETPSAPEPTTEVAPVVGPTPVAEAAAPAPVADPAARVDAAAHAVPGPVEPAAPASPAAPAEPAPAAESPRSAEAPPVAEPAPGASVPQPTAAPETDAEAWAELLRRAGFEPPEFGLDQVDAEPAEPEPAPAPVSHPDALMTEPVLMQWAETIDRQPEPEPSPEVIAESASASEALPVNEPSPAAEAAADTAPAPAAVPTSSPEAEAEAAAEAATTPGVAPAPETEPSPVSAPETAATHPDLAPPAPLAPPKLSLVPEPPVVAPVVSTPRLTLVPGPPPEQPPTPASAFPPIAEVIPEAVPAPDAAPASDPDSNEETNPVAMMTNPTDALAPAASVTPIAAPAALHSAPARAVDADTAAQVALAKGIAFVAHRGQVDQVGADYIDHPGRVAEHFDAATEPVATAAAWLHDVVERSAVSEQELLEAGVRPDIVEIVVLLTRTSGMSDDEYFARIRSNPLARRVKLADVADNSSPWRVRKLDYDAQQRLAAKYRHAREALG</sequence>
<evidence type="ECO:0000256" key="1">
    <source>
        <dbReference type="SAM" id="MobiDB-lite"/>
    </source>
</evidence>
<dbReference type="RefSeq" id="WP_246192073.1">
    <property type="nucleotide sequence ID" value="NZ_BAAANI010000006.1"/>
</dbReference>
<feature type="region of interest" description="Disordered" evidence="1">
    <location>
        <begin position="349"/>
        <end position="446"/>
    </location>
</feature>
<feature type="region of interest" description="Disordered" evidence="1">
    <location>
        <begin position="164"/>
        <end position="187"/>
    </location>
</feature>
<feature type="region of interest" description="Disordered" evidence="1">
    <location>
        <begin position="241"/>
        <end position="291"/>
    </location>
</feature>
<gene>
    <name evidence="2" type="ORF">ACFFQV_03205</name>
</gene>